<keyword evidence="3" id="KW-1185">Reference proteome</keyword>
<evidence type="ECO:0000259" key="1">
    <source>
        <dbReference type="SMART" id="SM00943"/>
    </source>
</evidence>
<sequence length="308" mass="32836">MTPPSRRRPPMRTDQLRYALAAAARGWPVFPLVPGGKEPLKGWPWKERNTTDPDAIRDMWARQPYNVGIACGPARLVVLDLDTPKPGEIPPPEWDRPGINDGADVLAALCDQHGQPLPLETFQVRTRRGGTHLYYSAADGLNLGNTQGSRGGLAWLIDTRANGGYAVGPGSTVTAPDGNGTYQVLNPASPAPLPDWLADLLTPAPLPEQRPVVVDLASAERHSAYLQTAINGELERVTSSPEHGHNVALYRASVALGQLVAGGTLSEHEVTGLLLNAAQNVGQRYGEACRTIGSGLKAGARRPRTVAA</sequence>
<dbReference type="EMBL" id="SMJZ01000006">
    <property type="protein sequence ID" value="TDC10716.1"/>
    <property type="molecule type" value="Genomic_DNA"/>
</dbReference>
<reference evidence="2 3" key="1">
    <citation type="submission" date="2019-02" db="EMBL/GenBank/DDBJ databases">
        <title>Draft genome sequences of novel Actinobacteria.</title>
        <authorList>
            <person name="Sahin N."/>
            <person name="Ay H."/>
            <person name="Saygin H."/>
        </authorList>
    </citation>
    <scope>NUCLEOTIDE SEQUENCE [LARGE SCALE GENOMIC DNA]</scope>
    <source>
        <strain evidence="2 3">KC201</strain>
    </source>
</reference>
<evidence type="ECO:0000313" key="3">
    <source>
        <dbReference type="Proteomes" id="UP000295157"/>
    </source>
</evidence>
<accession>A0A4V2XLK8</accession>
<name>A0A4V2XLK8_9ACTN</name>
<comment type="caution">
    <text evidence="2">The sequence shown here is derived from an EMBL/GenBank/DDBJ whole genome shotgun (WGS) entry which is preliminary data.</text>
</comment>
<feature type="domain" description="DNA primase/polymerase bifunctional N-terminal" evidence="1">
    <location>
        <begin position="19"/>
        <end position="197"/>
    </location>
</feature>
<dbReference type="OrthoDB" id="3218228at2"/>
<dbReference type="SMART" id="SM00943">
    <property type="entry name" value="Prim-Pol"/>
    <property type="match status" value="1"/>
</dbReference>
<dbReference type="Pfam" id="PF09250">
    <property type="entry name" value="Prim-Pol"/>
    <property type="match status" value="1"/>
</dbReference>
<dbReference type="CDD" id="cd04859">
    <property type="entry name" value="Prim_Pol"/>
    <property type="match status" value="1"/>
</dbReference>
<protein>
    <submittedName>
        <fullName evidence="2">Bifunctional DNA primase/polymerase</fullName>
    </submittedName>
</protein>
<dbReference type="Proteomes" id="UP000295157">
    <property type="component" value="Unassembled WGS sequence"/>
</dbReference>
<dbReference type="SUPFAM" id="SSF56747">
    <property type="entry name" value="Prim-pol domain"/>
    <property type="match status" value="1"/>
</dbReference>
<proteinExistence type="predicted"/>
<dbReference type="AlphaFoldDB" id="A0A4V2XLK8"/>
<dbReference type="InterPro" id="IPR015330">
    <property type="entry name" value="DNA_primase/pol_bifunc_N"/>
</dbReference>
<evidence type="ECO:0000313" key="2">
    <source>
        <dbReference type="EMBL" id="TDC10716.1"/>
    </source>
</evidence>
<gene>
    <name evidence="2" type="ORF">E1267_02955</name>
</gene>
<organism evidence="2 3">
    <name type="scientific">Nonomuraea longispora</name>
    <dbReference type="NCBI Taxonomy" id="1848320"/>
    <lineage>
        <taxon>Bacteria</taxon>
        <taxon>Bacillati</taxon>
        <taxon>Actinomycetota</taxon>
        <taxon>Actinomycetes</taxon>
        <taxon>Streptosporangiales</taxon>
        <taxon>Streptosporangiaceae</taxon>
        <taxon>Nonomuraea</taxon>
    </lineage>
</organism>